<dbReference type="PANTHER" id="PTHR47354:SF5">
    <property type="entry name" value="PROTEIN RFBI"/>
    <property type="match status" value="1"/>
</dbReference>
<dbReference type="PROSITE" id="PS00197">
    <property type="entry name" value="2FE2S_FER_1"/>
    <property type="match status" value="1"/>
</dbReference>
<accession>A0A6J5F1J3</accession>
<feature type="domain" description="FAD-binding FR-type" evidence="4">
    <location>
        <begin position="117"/>
        <end position="216"/>
    </location>
</feature>
<dbReference type="InterPro" id="IPR017927">
    <property type="entry name" value="FAD-bd_FR_type"/>
</dbReference>
<evidence type="ECO:0000256" key="2">
    <source>
        <dbReference type="ARBA" id="ARBA00022714"/>
    </source>
</evidence>
<evidence type="ECO:0000256" key="1">
    <source>
        <dbReference type="ARBA" id="ARBA00001974"/>
    </source>
</evidence>
<evidence type="ECO:0000259" key="4">
    <source>
        <dbReference type="PROSITE" id="PS51384"/>
    </source>
</evidence>
<dbReference type="CDD" id="cd06190">
    <property type="entry name" value="T4MO_e_transfer_like"/>
    <property type="match status" value="1"/>
</dbReference>
<dbReference type="EMBL" id="CADIKG010000039">
    <property type="protein sequence ID" value="CAB3772243.1"/>
    <property type="molecule type" value="Genomic_DNA"/>
</dbReference>
<dbReference type="InterPro" id="IPR001433">
    <property type="entry name" value="OxRdtase_FAD/NAD-bd"/>
</dbReference>
<dbReference type="Gene3D" id="3.10.20.30">
    <property type="match status" value="1"/>
</dbReference>
<organism evidence="5 6">
    <name type="scientific">Burkholderia puraquae</name>
    <dbReference type="NCBI Taxonomy" id="1904757"/>
    <lineage>
        <taxon>Bacteria</taxon>
        <taxon>Pseudomonadati</taxon>
        <taxon>Pseudomonadota</taxon>
        <taxon>Betaproteobacteria</taxon>
        <taxon>Burkholderiales</taxon>
        <taxon>Burkholderiaceae</taxon>
        <taxon>Burkholderia</taxon>
        <taxon>Burkholderia cepacia complex</taxon>
    </lineage>
</organism>
<reference evidence="5 6" key="1">
    <citation type="submission" date="2020-04" db="EMBL/GenBank/DDBJ databases">
        <authorList>
            <person name="De Canck E."/>
        </authorList>
    </citation>
    <scope>NUCLEOTIDE SEQUENCE [LARGE SCALE GENOMIC DNA]</scope>
    <source>
        <strain evidence="5 6">LMG 29660</strain>
    </source>
</reference>
<dbReference type="PROSITE" id="PS51085">
    <property type="entry name" value="2FE2S_FER_2"/>
    <property type="match status" value="1"/>
</dbReference>
<keyword evidence="5" id="KW-0560">Oxidoreductase</keyword>
<comment type="cofactor">
    <cofactor evidence="1">
        <name>FAD</name>
        <dbReference type="ChEBI" id="CHEBI:57692"/>
    </cofactor>
</comment>
<feature type="domain" description="2Fe-2S ferredoxin-type" evidence="3">
    <location>
        <begin position="19"/>
        <end position="109"/>
    </location>
</feature>
<dbReference type="Pfam" id="PF00970">
    <property type="entry name" value="FAD_binding_6"/>
    <property type="match status" value="1"/>
</dbReference>
<dbReference type="AlphaFoldDB" id="A0A6J5F1J3"/>
<dbReference type="Pfam" id="PF00111">
    <property type="entry name" value="Fer2"/>
    <property type="match status" value="1"/>
</dbReference>
<dbReference type="InterPro" id="IPR017938">
    <property type="entry name" value="Riboflavin_synthase-like_b-brl"/>
</dbReference>
<dbReference type="Gene3D" id="2.40.30.10">
    <property type="entry name" value="Translation factors"/>
    <property type="match status" value="1"/>
</dbReference>
<dbReference type="PRINTS" id="PR00410">
    <property type="entry name" value="PHEHYDRXLASE"/>
</dbReference>
<dbReference type="SUPFAM" id="SSF54292">
    <property type="entry name" value="2Fe-2S ferredoxin-like"/>
    <property type="match status" value="1"/>
</dbReference>
<dbReference type="Pfam" id="PF00175">
    <property type="entry name" value="NAD_binding_1"/>
    <property type="match status" value="1"/>
</dbReference>
<evidence type="ECO:0000313" key="6">
    <source>
        <dbReference type="Proteomes" id="UP000494135"/>
    </source>
</evidence>
<evidence type="ECO:0000313" key="5">
    <source>
        <dbReference type="EMBL" id="CAB3772243.1"/>
    </source>
</evidence>
<gene>
    <name evidence="5" type="primary">carAd</name>
    <name evidence="5" type="ORF">LMG29660_07105</name>
</gene>
<sequence>MNPGSARAGPVTRNLKMEHQITIEGGATFAVDASEDALLRGALRAGVGLPHECSVGGCGACRFELVSGAMDTLWSDAPGLSERDRKRGKQLACQSRPTGDCTIRVRCDDSYRPVVTPLRREAELVARRSVTPDMSEFTFRAPGEAAFRAGQYALLYPPAAQGARAYSMSNLPNGDGLWQFIIRRLPAGAGSNALFNRIAIGERVLLDGPYGHAYLRDDDAREIVCIAGGSGLAPMLSIARGALAQPGSPRVHFFYGARSQADLGAAAELDALAHERLSVSVVLSAPDASQPWHGATGFVHDEAERMLAQPLDRYRFYFAGPPPMIEAVQDLLMLRHKVPFAQLHFDRFV</sequence>
<proteinExistence type="predicted"/>
<name>A0A6J5F1J3_9BURK</name>
<protein>
    <submittedName>
        <fullName evidence="5">Ferredoxin--NAD(P)(+) reductase CarAd</fullName>
        <ecNumber evidence="5">1.18.1.2</ecNumber>
    </submittedName>
</protein>
<dbReference type="InterPro" id="IPR012675">
    <property type="entry name" value="Beta-grasp_dom_sf"/>
</dbReference>
<dbReference type="InterPro" id="IPR039261">
    <property type="entry name" value="FNR_nucleotide-bd"/>
</dbReference>
<keyword evidence="2" id="KW-0411">Iron-sulfur</keyword>
<dbReference type="InterPro" id="IPR008333">
    <property type="entry name" value="Cbr1-like_FAD-bd_dom"/>
</dbReference>
<dbReference type="GO" id="GO:0004324">
    <property type="term" value="F:ferredoxin-NADP+ reductase activity"/>
    <property type="evidence" value="ECO:0007669"/>
    <property type="project" value="UniProtKB-EC"/>
</dbReference>
<dbReference type="PROSITE" id="PS51384">
    <property type="entry name" value="FAD_FR"/>
    <property type="match status" value="1"/>
</dbReference>
<dbReference type="InterPro" id="IPR050415">
    <property type="entry name" value="MRET"/>
</dbReference>
<dbReference type="GO" id="GO:0051537">
    <property type="term" value="F:2 iron, 2 sulfur cluster binding"/>
    <property type="evidence" value="ECO:0007669"/>
    <property type="project" value="UniProtKB-KW"/>
</dbReference>
<dbReference type="CDD" id="cd00207">
    <property type="entry name" value="fer2"/>
    <property type="match status" value="1"/>
</dbReference>
<dbReference type="PANTHER" id="PTHR47354">
    <property type="entry name" value="NADH OXIDOREDUCTASE HCR"/>
    <property type="match status" value="1"/>
</dbReference>
<keyword evidence="2" id="KW-0408">Iron</keyword>
<dbReference type="InterPro" id="IPR006058">
    <property type="entry name" value="2Fe2S_fd_BS"/>
</dbReference>
<dbReference type="EC" id="1.18.1.2" evidence="5"/>
<evidence type="ECO:0000259" key="3">
    <source>
        <dbReference type="PROSITE" id="PS51085"/>
    </source>
</evidence>
<keyword evidence="2" id="KW-0479">Metal-binding</keyword>
<dbReference type="SUPFAM" id="SSF52343">
    <property type="entry name" value="Ferredoxin reductase-like, C-terminal NADP-linked domain"/>
    <property type="match status" value="1"/>
</dbReference>
<dbReference type="Proteomes" id="UP000494135">
    <property type="component" value="Unassembled WGS sequence"/>
</dbReference>
<dbReference type="InterPro" id="IPR001041">
    <property type="entry name" value="2Fe-2S_ferredoxin-type"/>
</dbReference>
<dbReference type="SUPFAM" id="SSF63380">
    <property type="entry name" value="Riboflavin synthase domain-like"/>
    <property type="match status" value="1"/>
</dbReference>
<keyword evidence="2" id="KW-0001">2Fe-2S</keyword>
<dbReference type="Gene3D" id="3.40.50.80">
    <property type="entry name" value="Nucleotide-binding domain of ferredoxin-NADP reductase (FNR) module"/>
    <property type="match status" value="1"/>
</dbReference>
<dbReference type="InterPro" id="IPR036010">
    <property type="entry name" value="2Fe-2S_ferredoxin-like_sf"/>
</dbReference>